<feature type="non-terminal residue" evidence="1">
    <location>
        <position position="181"/>
    </location>
</feature>
<sequence>MAHDDIITDVFGPIDIHTVPEGDEKAESLLRIISHSADMEKAVAQRPGKTASYSEKVAILEILKEAEERKKFQGHFSLFPDEGPYSWDKYPKHIEFFSAGAVHRERIFMAANRVGKSLSGGYEMTCHLTGLYPHWWTGKRFFTQTDCWAAGDTSQTTRDIVQMVLMGDIGQFGTGLIPGTL</sequence>
<comment type="caution">
    <text evidence="1">The sequence shown here is derived from an EMBL/GenBank/DDBJ whole genome shotgun (WGS) entry which is preliminary data.</text>
</comment>
<evidence type="ECO:0000313" key="1">
    <source>
        <dbReference type="EMBL" id="GAG06120.1"/>
    </source>
</evidence>
<reference evidence="1" key="1">
    <citation type="journal article" date="2014" name="Front. Microbiol.">
        <title>High frequency of phylogenetically diverse reductive dehalogenase-homologous genes in deep subseafloor sedimentary metagenomes.</title>
        <authorList>
            <person name="Kawai M."/>
            <person name="Futagami T."/>
            <person name="Toyoda A."/>
            <person name="Takaki Y."/>
            <person name="Nishi S."/>
            <person name="Hori S."/>
            <person name="Arai W."/>
            <person name="Tsubouchi T."/>
            <person name="Morono Y."/>
            <person name="Uchiyama I."/>
            <person name="Ito T."/>
            <person name="Fujiyama A."/>
            <person name="Inagaki F."/>
            <person name="Takami H."/>
        </authorList>
    </citation>
    <scope>NUCLEOTIDE SEQUENCE</scope>
    <source>
        <strain evidence="1">Expedition CK06-06</strain>
    </source>
</reference>
<protein>
    <recommendedName>
        <fullName evidence="2">Terminase large subunit gp17-like C-terminal domain-containing protein</fullName>
    </recommendedName>
</protein>
<organism evidence="1">
    <name type="scientific">marine sediment metagenome</name>
    <dbReference type="NCBI Taxonomy" id="412755"/>
    <lineage>
        <taxon>unclassified sequences</taxon>
        <taxon>metagenomes</taxon>
        <taxon>ecological metagenomes</taxon>
    </lineage>
</organism>
<gene>
    <name evidence="1" type="ORF">S01H1_32809</name>
</gene>
<dbReference type="AlphaFoldDB" id="X0UKI3"/>
<accession>X0UKI3</accession>
<name>X0UKI3_9ZZZZ</name>
<evidence type="ECO:0008006" key="2">
    <source>
        <dbReference type="Google" id="ProtNLM"/>
    </source>
</evidence>
<dbReference type="EMBL" id="BARS01020339">
    <property type="protein sequence ID" value="GAG06120.1"/>
    <property type="molecule type" value="Genomic_DNA"/>
</dbReference>
<proteinExistence type="predicted"/>